<dbReference type="InterPro" id="IPR055411">
    <property type="entry name" value="LRR_FXL15/At3g58940/PEG3-like"/>
</dbReference>
<dbReference type="EMBL" id="JBBPBK010000013">
    <property type="protein sequence ID" value="KAK9271567.1"/>
    <property type="molecule type" value="Genomic_DNA"/>
</dbReference>
<reference evidence="2 3" key="1">
    <citation type="journal article" date="2024" name="Plant J.">
        <title>Genome sequences and population genomics reveal climatic adaptation and genomic divergence between two closely related sweetgum species.</title>
        <authorList>
            <person name="Xu W.Q."/>
            <person name="Ren C.Q."/>
            <person name="Zhang X.Y."/>
            <person name="Comes H.P."/>
            <person name="Liu X.H."/>
            <person name="Li Y.G."/>
            <person name="Kettle C.J."/>
            <person name="Jalonen R."/>
            <person name="Gaisberger H."/>
            <person name="Ma Y.Z."/>
            <person name="Qiu Y.X."/>
        </authorList>
    </citation>
    <scope>NUCLEOTIDE SEQUENCE [LARGE SCALE GENOMIC DNA]</scope>
    <source>
        <strain evidence="2">Hangzhou</strain>
    </source>
</reference>
<feature type="domain" description="F-box/LRR-repeat protein 15/At3g58940/PEG3-like LRR" evidence="1">
    <location>
        <begin position="137"/>
        <end position="265"/>
    </location>
</feature>
<evidence type="ECO:0000259" key="1">
    <source>
        <dbReference type="Pfam" id="PF24758"/>
    </source>
</evidence>
<comment type="caution">
    <text evidence="2">The sequence shown here is derived from an EMBL/GenBank/DDBJ whole genome shotgun (WGS) entry which is preliminary data.</text>
</comment>
<dbReference type="Pfam" id="PF24758">
    <property type="entry name" value="LRR_At5g56370"/>
    <property type="match status" value="1"/>
</dbReference>
<proteinExistence type="predicted"/>
<dbReference type="InterPro" id="IPR036047">
    <property type="entry name" value="F-box-like_dom_sf"/>
</dbReference>
<organism evidence="2 3">
    <name type="scientific">Liquidambar formosana</name>
    <name type="common">Formosan gum</name>
    <dbReference type="NCBI Taxonomy" id="63359"/>
    <lineage>
        <taxon>Eukaryota</taxon>
        <taxon>Viridiplantae</taxon>
        <taxon>Streptophyta</taxon>
        <taxon>Embryophyta</taxon>
        <taxon>Tracheophyta</taxon>
        <taxon>Spermatophyta</taxon>
        <taxon>Magnoliopsida</taxon>
        <taxon>eudicotyledons</taxon>
        <taxon>Gunneridae</taxon>
        <taxon>Pentapetalae</taxon>
        <taxon>Saxifragales</taxon>
        <taxon>Altingiaceae</taxon>
        <taxon>Liquidambar</taxon>
    </lineage>
</organism>
<keyword evidence="3" id="KW-1185">Reference proteome</keyword>
<dbReference type="SUPFAM" id="SSF81383">
    <property type="entry name" value="F-box domain"/>
    <property type="match status" value="1"/>
</dbReference>
<evidence type="ECO:0000313" key="2">
    <source>
        <dbReference type="EMBL" id="KAK9271567.1"/>
    </source>
</evidence>
<dbReference type="Gene3D" id="3.80.10.10">
    <property type="entry name" value="Ribonuclease Inhibitor"/>
    <property type="match status" value="1"/>
</dbReference>
<protein>
    <recommendedName>
        <fullName evidence="1">F-box/LRR-repeat protein 15/At3g58940/PEG3-like LRR domain-containing protein</fullName>
    </recommendedName>
</protein>
<dbReference type="PANTHER" id="PTHR31639">
    <property type="entry name" value="F-BOX PROTEIN-LIKE"/>
    <property type="match status" value="1"/>
</dbReference>
<accession>A0AAP0NG94</accession>
<dbReference type="InterPro" id="IPR032675">
    <property type="entry name" value="LRR_dom_sf"/>
</dbReference>
<gene>
    <name evidence="2" type="ORF">L1049_001928</name>
</gene>
<name>A0AAP0NG94_LIQFO</name>
<dbReference type="Proteomes" id="UP001415857">
    <property type="component" value="Unassembled WGS sequence"/>
</dbReference>
<dbReference type="PANTHER" id="PTHR31639:SF278">
    <property type="entry name" value="F-BOX DOMAIN-CONTAINING PROTEIN"/>
    <property type="match status" value="1"/>
</dbReference>
<dbReference type="SUPFAM" id="SSF52047">
    <property type="entry name" value="RNI-like"/>
    <property type="match status" value="1"/>
</dbReference>
<evidence type="ECO:0000313" key="3">
    <source>
        <dbReference type="Proteomes" id="UP001415857"/>
    </source>
</evidence>
<dbReference type="AlphaFoldDB" id="A0AAP0NG94"/>
<sequence length="407" mass="47078">MSQPNNSNRVECCERQTEIDRISKLPWGVLDSILVRLPIEEAVKTSVLSKEWRYKWLTLSQFAFDSECIQYFREREAAATWDKIKKLVNRFLLRRSDPTWDEIKKLVNGFLLSHSDTLVESFKFAADIGPNNSDLCQWLHFLSKKGVKEFLLENYCRFSFKLPSSLYTFRELRCLELMNCTIKPPPLTFDGFKFLATLYLYEVSIDDDTLESLILCSPILERLTLWTIQGLKHLRIHGPNLKYLDLDLDSNLKTVSFEKILHLRTIDIGYIGSGNSREAVFSLLSALGCMSSLERLLLSGYFLEFQSTDGNENIEEFLEEQNASYISFKRLKAMVMKYNKCKAAGFEVLKFLLAHAPMAPSKFEVGSVTYTQPMKANLAQVHEPIWSLNFSHARYWVCGPDLMRFPI</sequence>